<accession>A0A828YY77</accession>
<dbReference type="Proteomes" id="UP000001338">
    <property type="component" value="Unassembled WGS sequence"/>
</dbReference>
<evidence type="ECO:0000313" key="2">
    <source>
        <dbReference type="Proteomes" id="UP000001338"/>
    </source>
</evidence>
<gene>
    <name evidence="1" type="ORF">LEP1GSC036_3044</name>
</gene>
<dbReference type="AlphaFoldDB" id="A0A828YY77"/>
<dbReference type="EMBL" id="AFLV02000062">
    <property type="protein sequence ID" value="EKR63168.1"/>
    <property type="molecule type" value="Genomic_DNA"/>
</dbReference>
<organism evidence="1 2">
    <name type="scientific">Leptospira weilii str. 2006001853</name>
    <dbReference type="NCBI Taxonomy" id="1001589"/>
    <lineage>
        <taxon>Bacteria</taxon>
        <taxon>Pseudomonadati</taxon>
        <taxon>Spirochaetota</taxon>
        <taxon>Spirochaetia</taxon>
        <taxon>Leptospirales</taxon>
        <taxon>Leptospiraceae</taxon>
        <taxon>Leptospira</taxon>
    </lineage>
</organism>
<comment type="caution">
    <text evidence="1">The sequence shown here is derived from an EMBL/GenBank/DDBJ whole genome shotgun (WGS) entry which is preliminary data.</text>
</comment>
<reference evidence="1 2" key="1">
    <citation type="submission" date="2012-10" db="EMBL/GenBank/DDBJ databases">
        <authorList>
            <person name="Harkins D.M."/>
            <person name="Durkin A.S."/>
            <person name="Brinkac L.M."/>
            <person name="Haft D.H."/>
            <person name="Selengut J.D."/>
            <person name="Sanka R."/>
            <person name="DePew J."/>
            <person name="Purushe J."/>
            <person name="Whelen A.C."/>
            <person name="Vinetz J.M."/>
            <person name="Sutton G.G."/>
            <person name="Nierman W.C."/>
            <person name="Fouts D.E."/>
        </authorList>
    </citation>
    <scope>NUCLEOTIDE SEQUENCE [LARGE SCALE GENOMIC DNA]</scope>
    <source>
        <strain evidence="1 2">2006001853</strain>
    </source>
</reference>
<sequence>MYFQVWNPYLRIFYEKKILRKISERSSAIEFIYFPEKNIAHGLRAMF</sequence>
<name>A0A828YY77_9LEPT</name>
<evidence type="ECO:0000313" key="1">
    <source>
        <dbReference type="EMBL" id="EKR63168.1"/>
    </source>
</evidence>
<protein>
    <submittedName>
        <fullName evidence="1">Uncharacterized protein</fullName>
    </submittedName>
</protein>
<proteinExistence type="predicted"/>